<feature type="compositionally biased region" description="Polar residues" evidence="2">
    <location>
        <begin position="452"/>
        <end position="520"/>
    </location>
</feature>
<feature type="region of interest" description="Disordered" evidence="2">
    <location>
        <begin position="443"/>
        <end position="567"/>
    </location>
</feature>
<feature type="compositionally biased region" description="Polar residues" evidence="2">
    <location>
        <begin position="134"/>
        <end position="157"/>
    </location>
</feature>
<keyword evidence="4" id="KW-1185">Reference proteome</keyword>
<feature type="region of interest" description="Disordered" evidence="2">
    <location>
        <begin position="120"/>
        <end position="172"/>
    </location>
</feature>
<evidence type="ECO:0000256" key="2">
    <source>
        <dbReference type="SAM" id="MobiDB-lite"/>
    </source>
</evidence>
<evidence type="ECO:0000313" key="4">
    <source>
        <dbReference type="Proteomes" id="UP000785679"/>
    </source>
</evidence>
<feature type="coiled-coil region" evidence="1">
    <location>
        <begin position="802"/>
        <end position="836"/>
    </location>
</feature>
<proteinExistence type="predicted"/>
<dbReference type="AlphaFoldDB" id="A0A8J8P247"/>
<evidence type="ECO:0000256" key="1">
    <source>
        <dbReference type="SAM" id="Coils"/>
    </source>
</evidence>
<protein>
    <submittedName>
        <fullName evidence="3">Uncharacterized protein</fullName>
    </submittedName>
</protein>
<gene>
    <name evidence="3" type="ORF">FGO68_gene3695</name>
</gene>
<keyword evidence="1" id="KW-0175">Coiled coil</keyword>
<organism evidence="3 4">
    <name type="scientific">Halteria grandinella</name>
    <dbReference type="NCBI Taxonomy" id="5974"/>
    <lineage>
        <taxon>Eukaryota</taxon>
        <taxon>Sar</taxon>
        <taxon>Alveolata</taxon>
        <taxon>Ciliophora</taxon>
        <taxon>Intramacronucleata</taxon>
        <taxon>Spirotrichea</taxon>
        <taxon>Stichotrichia</taxon>
        <taxon>Sporadotrichida</taxon>
        <taxon>Halteriidae</taxon>
        <taxon>Halteria</taxon>
    </lineage>
</organism>
<feature type="coiled-coil region" evidence="1">
    <location>
        <begin position="324"/>
        <end position="351"/>
    </location>
</feature>
<dbReference type="OrthoDB" id="327840at2759"/>
<name>A0A8J8P247_HALGN</name>
<evidence type="ECO:0000313" key="3">
    <source>
        <dbReference type="EMBL" id="TNV84399.1"/>
    </source>
</evidence>
<reference evidence="3" key="1">
    <citation type="submission" date="2019-06" db="EMBL/GenBank/DDBJ databases">
        <authorList>
            <person name="Zheng W."/>
        </authorList>
    </citation>
    <scope>NUCLEOTIDE SEQUENCE</scope>
    <source>
        <strain evidence="3">QDHG01</strain>
    </source>
</reference>
<sequence>MSNTYKTMLISQQHLKIDPNINYLSQDINGNPIPPQKLKSILKPAYTTTPNGSALKPPLREGGSAQRKVRLGGVDESDFAKPQAAREMEKYVTYTMKSSAMQSSPSLVRDASSIMTEVDENNNSIRKSPKRKLSSFQTSPTGFSRQESALSRVSSAQEIGGRKNLDGKMPTKNFEYGDHPNWKKGELPPNSNVGIYKTLEKIKQETGVMSRQASSVQNNPGSFIRRPTTAPAVPNADIPIEKPPPKIFTQPSQNKMTALHKMKSLHLMQKCATTTSPKIGAQFTIKKGNAEITSMDNASQFIRGGTMKSQVTDTGNMLYDERRMVMLKSKLEHLDRQNKKLRKELNKKDSAFMKCADLCAFFSKVLSNEYVTLQRANGFKVPLGQSLIGQQDAAINHFEWAQEEYQVDPQDNAFFQIDSPQYKDDSEEENEEDLVQAQLDSFREDPEENDQDQINTEQKPSQSMITPKRLQFQSPGAQSAPTAVANNSTAHRSQSTGLKASASSGTIPPVHRQTTAQQQRRIFRGLTRGLSKVPEDASNNDDDEDPQNPTTAKEPRKKGPRVDKLSEMEQQVLKRIRRLDLKYMQVNNPMDVKTVRDKVVARMCDEDRNFARNYMMHIIKDMKHLQIRRGLALESDSGMDFEAIDAAFDEDEQKKSKFYALEGVLFQLFKKLCSFLDAETKDKSKKPLSIEMILDIKNEVKMSMEEIIEMLMIDKEDGVIQRQQFHQMRSMRPLMKKGINTEKKEEGGSGDLLMNEVRGAGYMTHQRIEEIIATCSDENEAIALKRHLNKVRINEMKMAVKTMRLENELAILRINNESFENRILKLEEELRKELQLPDILQRVSVNVFDKLNKINELLFPYLPPSEFRQSIGSDLTHQLNHTSLHEKLKATGHQSSGELGKRFPMPSQEIKKTTTTTFSGHSAITPGQFKRTEDFTSKISFILDDLLQFELEFYRWSQGDNHARKERTSKTLEQLRGRAGHIEELIKKVRKMAREAYMIIEDPDFN</sequence>
<accession>A0A8J8P247</accession>
<comment type="caution">
    <text evidence="3">The sequence shown here is derived from an EMBL/GenBank/DDBJ whole genome shotgun (WGS) entry which is preliminary data.</text>
</comment>
<dbReference type="EMBL" id="RRYP01002811">
    <property type="protein sequence ID" value="TNV84399.1"/>
    <property type="molecule type" value="Genomic_DNA"/>
</dbReference>
<dbReference type="Proteomes" id="UP000785679">
    <property type="component" value="Unassembled WGS sequence"/>
</dbReference>